<keyword evidence="9" id="KW-1133">Transmembrane helix</keyword>
<proteinExistence type="predicted"/>
<name>A0ABW4LIP8_9BACI</name>
<dbReference type="InterPro" id="IPR011712">
    <property type="entry name" value="Sig_transdc_His_kin_sub3_dim/P"/>
</dbReference>
<gene>
    <name evidence="11" type="ORF">ACFSCX_00650</name>
</gene>
<dbReference type="RefSeq" id="WP_377926146.1">
    <property type="nucleotide sequence ID" value="NZ_JBHUEM010000001.1"/>
</dbReference>
<dbReference type="Gene3D" id="3.30.565.10">
    <property type="entry name" value="Histidine kinase-like ATPase, C-terminal domain"/>
    <property type="match status" value="1"/>
</dbReference>
<dbReference type="PANTHER" id="PTHR24421">
    <property type="entry name" value="NITRATE/NITRITE SENSOR PROTEIN NARX-RELATED"/>
    <property type="match status" value="1"/>
</dbReference>
<organism evidence="11 12">
    <name type="scientific">Bacillus salitolerans</name>
    <dbReference type="NCBI Taxonomy" id="1437434"/>
    <lineage>
        <taxon>Bacteria</taxon>
        <taxon>Bacillati</taxon>
        <taxon>Bacillota</taxon>
        <taxon>Bacilli</taxon>
        <taxon>Bacillales</taxon>
        <taxon>Bacillaceae</taxon>
        <taxon>Bacillus</taxon>
    </lineage>
</organism>
<dbReference type="PANTHER" id="PTHR24421:SF10">
    <property type="entry name" value="NITRATE_NITRITE SENSOR PROTEIN NARQ"/>
    <property type="match status" value="1"/>
</dbReference>
<dbReference type="CDD" id="cd16917">
    <property type="entry name" value="HATPase_UhpB-NarQ-NarX-like"/>
    <property type="match status" value="1"/>
</dbReference>
<keyword evidence="9" id="KW-0812">Transmembrane</keyword>
<evidence type="ECO:0000313" key="11">
    <source>
        <dbReference type="EMBL" id="MFD1735060.1"/>
    </source>
</evidence>
<keyword evidence="3" id="KW-0597">Phosphoprotein</keyword>
<evidence type="ECO:0000256" key="2">
    <source>
        <dbReference type="ARBA" id="ARBA00012438"/>
    </source>
</evidence>
<evidence type="ECO:0000256" key="6">
    <source>
        <dbReference type="ARBA" id="ARBA00022777"/>
    </source>
</evidence>
<feature type="transmembrane region" description="Helical" evidence="9">
    <location>
        <begin position="67"/>
        <end position="86"/>
    </location>
</feature>
<dbReference type="Proteomes" id="UP001597214">
    <property type="component" value="Unassembled WGS sequence"/>
</dbReference>
<evidence type="ECO:0000313" key="12">
    <source>
        <dbReference type="Proteomes" id="UP001597214"/>
    </source>
</evidence>
<evidence type="ECO:0000256" key="5">
    <source>
        <dbReference type="ARBA" id="ARBA00022741"/>
    </source>
</evidence>
<feature type="transmembrane region" description="Helical" evidence="9">
    <location>
        <begin position="12"/>
        <end position="32"/>
    </location>
</feature>
<evidence type="ECO:0000256" key="7">
    <source>
        <dbReference type="ARBA" id="ARBA00022840"/>
    </source>
</evidence>
<dbReference type="InterPro" id="IPR036890">
    <property type="entry name" value="HATPase_C_sf"/>
</dbReference>
<keyword evidence="12" id="KW-1185">Reference proteome</keyword>
<evidence type="ECO:0000256" key="1">
    <source>
        <dbReference type="ARBA" id="ARBA00000085"/>
    </source>
</evidence>
<dbReference type="Pfam" id="PF07730">
    <property type="entry name" value="HisKA_3"/>
    <property type="match status" value="1"/>
</dbReference>
<keyword evidence="4" id="KW-0808">Transferase</keyword>
<evidence type="ECO:0000256" key="3">
    <source>
        <dbReference type="ARBA" id="ARBA00022553"/>
    </source>
</evidence>
<evidence type="ECO:0000256" key="4">
    <source>
        <dbReference type="ARBA" id="ARBA00022679"/>
    </source>
</evidence>
<feature type="transmembrane region" description="Helical" evidence="9">
    <location>
        <begin position="38"/>
        <end position="55"/>
    </location>
</feature>
<dbReference type="GO" id="GO:0016301">
    <property type="term" value="F:kinase activity"/>
    <property type="evidence" value="ECO:0007669"/>
    <property type="project" value="UniProtKB-KW"/>
</dbReference>
<dbReference type="SUPFAM" id="SSF55874">
    <property type="entry name" value="ATPase domain of HSP90 chaperone/DNA topoisomerase II/histidine kinase"/>
    <property type="match status" value="1"/>
</dbReference>
<evidence type="ECO:0000259" key="10">
    <source>
        <dbReference type="Pfam" id="PF07730"/>
    </source>
</evidence>
<dbReference type="InterPro" id="IPR050482">
    <property type="entry name" value="Sensor_HK_TwoCompSys"/>
</dbReference>
<feature type="transmembrane region" description="Helical" evidence="9">
    <location>
        <begin position="113"/>
        <end position="131"/>
    </location>
</feature>
<comment type="catalytic activity">
    <reaction evidence="1">
        <text>ATP + protein L-histidine = ADP + protein N-phospho-L-histidine.</text>
        <dbReference type="EC" id="2.7.13.3"/>
    </reaction>
</comment>
<keyword evidence="7" id="KW-0067">ATP-binding</keyword>
<reference evidence="12" key="1">
    <citation type="journal article" date="2019" name="Int. J. Syst. Evol. Microbiol.">
        <title>The Global Catalogue of Microorganisms (GCM) 10K type strain sequencing project: providing services to taxonomists for standard genome sequencing and annotation.</title>
        <authorList>
            <consortium name="The Broad Institute Genomics Platform"/>
            <consortium name="The Broad Institute Genome Sequencing Center for Infectious Disease"/>
            <person name="Wu L."/>
            <person name="Ma J."/>
        </authorList>
    </citation>
    <scope>NUCLEOTIDE SEQUENCE [LARGE SCALE GENOMIC DNA]</scope>
    <source>
        <strain evidence="12">CCUG 49339</strain>
    </source>
</reference>
<dbReference type="EC" id="2.7.13.3" evidence="2"/>
<protein>
    <recommendedName>
        <fullName evidence="2">histidine kinase</fullName>
        <ecNumber evidence="2">2.7.13.3</ecNumber>
    </recommendedName>
</protein>
<dbReference type="EMBL" id="JBHUEM010000001">
    <property type="protein sequence ID" value="MFD1735060.1"/>
    <property type="molecule type" value="Genomic_DNA"/>
</dbReference>
<keyword evidence="6 11" id="KW-0418">Kinase</keyword>
<keyword evidence="5" id="KW-0547">Nucleotide-binding</keyword>
<keyword evidence="9" id="KW-0472">Membrane</keyword>
<evidence type="ECO:0000256" key="8">
    <source>
        <dbReference type="ARBA" id="ARBA00023012"/>
    </source>
</evidence>
<keyword evidence="8" id="KW-0902">Two-component regulatory system</keyword>
<feature type="transmembrane region" description="Helical" evidence="9">
    <location>
        <begin position="137"/>
        <end position="159"/>
    </location>
</feature>
<accession>A0ABW4LIP8</accession>
<feature type="domain" description="Signal transduction histidine kinase subgroup 3 dimerisation and phosphoacceptor" evidence="10">
    <location>
        <begin position="201"/>
        <end position="267"/>
    </location>
</feature>
<evidence type="ECO:0000256" key="9">
    <source>
        <dbReference type="SAM" id="Phobius"/>
    </source>
</evidence>
<comment type="caution">
    <text evidence="11">The sequence shown here is derived from an EMBL/GenBank/DDBJ whole genome shotgun (WGS) entry which is preliminary data.</text>
</comment>
<sequence>MKQSREWVWTDWFIFFIRFCWFATGLLYFYVYPDNLSGFTYGHFLILLSLAYFLPQLMWNPGYYNPTLYPIVECIVTGSISYYLYIMKGVDLGSNLLLLPALMIAYLSTKKTAIWTFPVFLVLLPTLRYSALNDPVLFLLSYIDIFMFFGFGVSLNVILQSQLRSKQLLEKNVKQFEMIQKQNEVLEQYSSQIEKLTLYEERNRLARDLHDTIGHHFTSVTVGLDAALMLIDTNPELAKKKVELLATVSRNGLDEIRKSIHQIAPPENPKSLTEQLKQIATSFETYTGTTVNFHIKGVEIDLPPNIKITMLRCLQESLTNGKRHGNATLFEITVTFTEDQLIMNISNNGEKIEHVSMGFGLKSMRDRLEELQGNLAIINHAEQGVTLTCSIPVIGKENMLDYQSVTSR</sequence>
<dbReference type="Gene3D" id="1.20.5.1930">
    <property type="match status" value="1"/>
</dbReference>